<accession>A0ABX5FDR1</accession>
<evidence type="ECO:0000256" key="10">
    <source>
        <dbReference type="RuleBase" id="RU362081"/>
    </source>
</evidence>
<dbReference type="InterPro" id="IPR023214">
    <property type="entry name" value="HAD_sf"/>
</dbReference>
<comment type="subcellular location">
    <subcellularLocation>
        <location evidence="10">Cell membrane</location>
    </subcellularLocation>
    <subcellularLocation>
        <location evidence="1">Membrane</location>
        <topology evidence="1">Multi-pass membrane protein</topology>
    </subcellularLocation>
</comment>
<dbReference type="SUPFAM" id="SSF55008">
    <property type="entry name" value="HMA, heavy metal-associated domain"/>
    <property type="match status" value="1"/>
</dbReference>
<feature type="transmembrane region" description="Helical" evidence="10">
    <location>
        <begin position="208"/>
        <end position="225"/>
    </location>
</feature>
<feature type="transmembrane region" description="Helical" evidence="10">
    <location>
        <begin position="140"/>
        <end position="161"/>
    </location>
</feature>
<dbReference type="SUPFAM" id="SSF56784">
    <property type="entry name" value="HAD-like"/>
    <property type="match status" value="1"/>
</dbReference>
<dbReference type="PRINTS" id="PR00119">
    <property type="entry name" value="CATATPASE"/>
</dbReference>
<dbReference type="Pfam" id="PF00702">
    <property type="entry name" value="Hydrolase"/>
    <property type="match status" value="1"/>
</dbReference>
<dbReference type="NCBIfam" id="TIGR01494">
    <property type="entry name" value="ATPase_P-type"/>
    <property type="match status" value="1"/>
</dbReference>
<dbReference type="SFLD" id="SFLDF00027">
    <property type="entry name" value="p-type_atpase"/>
    <property type="match status" value="1"/>
</dbReference>
<evidence type="ECO:0000256" key="1">
    <source>
        <dbReference type="ARBA" id="ARBA00004141"/>
    </source>
</evidence>
<feature type="transmembrane region" description="Helical" evidence="10">
    <location>
        <begin position="745"/>
        <end position="769"/>
    </location>
</feature>
<feature type="transmembrane region" description="Helical" evidence="10">
    <location>
        <begin position="424"/>
        <end position="451"/>
    </location>
</feature>
<keyword evidence="13" id="KW-1185">Reference proteome</keyword>
<dbReference type="InterPro" id="IPR006121">
    <property type="entry name" value="HMA_dom"/>
</dbReference>
<keyword evidence="7" id="KW-1278">Translocase</keyword>
<feature type="domain" description="HMA" evidence="11">
    <location>
        <begin position="12"/>
        <end position="86"/>
    </location>
</feature>
<evidence type="ECO:0000256" key="9">
    <source>
        <dbReference type="ARBA" id="ARBA00023136"/>
    </source>
</evidence>
<dbReference type="InterPro" id="IPR023298">
    <property type="entry name" value="ATPase_P-typ_TM_dom_sf"/>
</dbReference>
<dbReference type="Gene3D" id="3.30.70.100">
    <property type="match status" value="1"/>
</dbReference>
<organism evidence="12 13">
    <name type="scientific">Aphanothece cf. minutissima CCALA 015</name>
    <dbReference type="NCBI Taxonomy" id="2107695"/>
    <lineage>
        <taxon>Bacteria</taxon>
        <taxon>Bacillati</taxon>
        <taxon>Cyanobacteriota</taxon>
        <taxon>Cyanophyceae</taxon>
        <taxon>Oscillatoriophycideae</taxon>
        <taxon>Chroococcales</taxon>
        <taxon>Aphanothecaceae</taxon>
        <taxon>Aphanothece</taxon>
    </lineage>
</organism>
<keyword evidence="6 10" id="KW-0067">ATP-binding</keyword>
<evidence type="ECO:0000259" key="11">
    <source>
        <dbReference type="PROSITE" id="PS50846"/>
    </source>
</evidence>
<dbReference type="Pfam" id="PF00122">
    <property type="entry name" value="E1-E2_ATPase"/>
    <property type="match status" value="1"/>
</dbReference>
<evidence type="ECO:0000256" key="7">
    <source>
        <dbReference type="ARBA" id="ARBA00022967"/>
    </source>
</evidence>
<dbReference type="InterPro" id="IPR059000">
    <property type="entry name" value="ATPase_P-type_domA"/>
</dbReference>
<evidence type="ECO:0000256" key="5">
    <source>
        <dbReference type="ARBA" id="ARBA00022741"/>
    </source>
</evidence>
<name>A0ABX5FDR1_9CHRO</name>
<keyword evidence="4 10" id="KW-0479">Metal-binding</keyword>
<keyword evidence="8 10" id="KW-1133">Transmembrane helix</keyword>
<evidence type="ECO:0000256" key="2">
    <source>
        <dbReference type="ARBA" id="ARBA00006024"/>
    </source>
</evidence>
<dbReference type="InterPro" id="IPR044492">
    <property type="entry name" value="P_typ_ATPase_HD_dom"/>
</dbReference>
<dbReference type="RefSeq" id="WP_106219281.1">
    <property type="nucleotide sequence ID" value="NZ_PVWP01000001.1"/>
</dbReference>
<dbReference type="SFLD" id="SFLDG00002">
    <property type="entry name" value="C1.7:_P-type_atpase_like"/>
    <property type="match status" value="1"/>
</dbReference>
<dbReference type="InterPro" id="IPR001757">
    <property type="entry name" value="P_typ_ATPase"/>
</dbReference>
<dbReference type="Gene3D" id="3.40.1110.10">
    <property type="entry name" value="Calcium-transporting ATPase, cytoplasmic domain N"/>
    <property type="match status" value="1"/>
</dbReference>
<reference evidence="12 13" key="1">
    <citation type="submission" date="2018-03" db="EMBL/GenBank/DDBJ databases">
        <title>The ancient ancestry and fast evolution of plastids.</title>
        <authorList>
            <person name="Moore K.R."/>
            <person name="Magnabosco C."/>
            <person name="Momper L."/>
            <person name="Gold D.A."/>
            <person name="Bosak T."/>
            <person name="Fournier G.P."/>
        </authorList>
    </citation>
    <scope>NUCLEOTIDE SEQUENCE [LARGE SCALE GENOMIC DNA]</scope>
    <source>
        <strain evidence="12 13">CCALA 015</strain>
    </source>
</reference>
<dbReference type="PANTHER" id="PTHR43520:SF19">
    <property type="entry name" value="COPPER-TRANSPORTING ATPASE PAA2, CHLOROPLASTIC"/>
    <property type="match status" value="1"/>
</dbReference>
<evidence type="ECO:0000256" key="8">
    <source>
        <dbReference type="ARBA" id="ARBA00022989"/>
    </source>
</evidence>
<dbReference type="InterPro" id="IPR036163">
    <property type="entry name" value="HMA_dom_sf"/>
</dbReference>
<keyword evidence="3 10" id="KW-0812">Transmembrane</keyword>
<evidence type="ECO:0000256" key="6">
    <source>
        <dbReference type="ARBA" id="ARBA00022840"/>
    </source>
</evidence>
<protein>
    <submittedName>
        <fullName evidence="12">Heavy metal translocating P-type ATPase</fullName>
    </submittedName>
</protein>
<evidence type="ECO:0000313" key="12">
    <source>
        <dbReference type="EMBL" id="PSB39082.1"/>
    </source>
</evidence>
<dbReference type="InterPro" id="IPR023299">
    <property type="entry name" value="ATPase_P-typ_cyto_dom_N"/>
</dbReference>
<dbReference type="PANTHER" id="PTHR43520">
    <property type="entry name" value="ATP7, ISOFORM B"/>
    <property type="match status" value="1"/>
</dbReference>
<gene>
    <name evidence="12" type="ORF">C7B81_00035</name>
</gene>
<dbReference type="Proteomes" id="UP000238218">
    <property type="component" value="Unassembled WGS sequence"/>
</dbReference>
<dbReference type="SUPFAM" id="SSF81665">
    <property type="entry name" value="Calcium ATPase, transmembrane domain M"/>
    <property type="match status" value="1"/>
</dbReference>
<dbReference type="InterPro" id="IPR017969">
    <property type="entry name" value="Heavy-metal-associated_CS"/>
</dbReference>
<feature type="transmembrane region" description="Helical" evidence="10">
    <location>
        <begin position="110"/>
        <end position="128"/>
    </location>
</feature>
<dbReference type="InterPro" id="IPR008250">
    <property type="entry name" value="ATPase_P-typ_transduc_dom_A_sf"/>
</dbReference>
<comment type="similarity">
    <text evidence="2 10">Belongs to the cation transport ATPase (P-type) (TC 3.A.3) family. Type IB subfamily.</text>
</comment>
<dbReference type="InterPro" id="IPR027256">
    <property type="entry name" value="P-typ_ATPase_IB"/>
</dbReference>
<feature type="transmembrane region" description="Helical" evidence="10">
    <location>
        <begin position="360"/>
        <end position="382"/>
    </location>
</feature>
<dbReference type="PROSITE" id="PS50846">
    <property type="entry name" value="HMA_2"/>
    <property type="match status" value="1"/>
</dbReference>
<feature type="transmembrane region" description="Helical" evidence="10">
    <location>
        <begin position="182"/>
        <end position="202"/>
    </location>
</feature>
<evidence type="ECO:0000313" key="13">
    <source>
        <dbReference type="Proteomes" id="UP000238218"/>
    </source>
</evidence>
<dbReference type="PROSITE" id="PS00154">
    <property type="entry name" value="ATPASE_E1_E2"/>
    <property type="match status" value="1"/>
</dbReference>
<evidence type="ECO:0000256" key="4">
    <source>
        <dbReference type="ARBA" id="ARBA00022723"/>
    </source>
</evidence>
<keyword evidence="5 10" id="KW-0547">Nucleotide-binding</keyword>
<dbReference type="Pfam" id="PF00403">
    <property type="entry name" value="HMA"/>
    <property type="match status" value="1"/>
</dbReference>
<dbReference type="EMBL" id="PVWP01000001">
    <property type="protein sequence ID" value="PSB39082.1"/>
    <property type="molecule type" value="Genomic_DNA"/>
</dbReference>
<proteinExistence type="inferred from homology"/>
<dbReference type="InterPro" id="IPR036412">
    <property type="entry name" value="HAD-like_sf"/>
</dbReference>
<evidence type="ECO:0000256" key="3">
    <source>
        <dbReference type="ARBA" id="ARBA00022692"/>
    </source>
</evidence>
<comment type="caution">
    <text evidence="12">The sequence shown here is derived from an EMBL/GenBank/DDBJ whole genome shotgun (WGS) entry which is preliminary data.</text>
</comment>
<dbReference type="InterPro" id="IPR018303">
    <property type="entry name" value="ATPase_P-typ_P_site"/>
</dbReference>
<keyword evidence="10" id="KW-1003">Cell membrane</keyword>
<dbReference type="PROSITE" id="PS01047">
    <property type="entry name" value="HMA_1"/>
    <property type="match status" value="1"/>
</dbReference>
<feature type="transmembrane region" description="Helical" evidence="10">
    <location>
        <begin position="775"/>
        <end position="794"/>
    </location>
</feature>
<dbReference type="SFLD" id="SFLDS00003">
    <property type="entry name" value="Haloacid_Dehalogenase"/>
    <property type="match status" value="1"/>
</dbReference>
<dbReference type="SUPFAM" id="SSF81653">
    <property type="entry name" value="Calcium ATPase, transduction domain A"/>
    <property type="match status" value="1"/>
</dbReference>
<sequence length="803" mass="84038">MSATPPASSPREPLLLDVEGMKCGGCVRAVEQRLLQTAGVRQASVNLLTRTAWVDLEPRVEGPDGSAVDPLPALLGSLEGLGFQARLRPLEPEPASQRERRQAEQWWRHWRQLLVALLLLLVSGLGHLADAGRLTWGGPWPLLGSPWFHALVATLALAFPGRPILVRGVRSALAGVPGMDTLVGLGVASAYLSSLVGWLWPASGWPCYFNEPVMLLGFVLTGRFLEERARYRTGRAIEELGALQPEHALLLLGDDPPRQVRVGGLRPGDRLRLLPGDRVPVDGVVLEGRSRVDASSLTGESRPQAVEPGSELAAGLLNLESSLVLEVRRSGADSAIARIVCLVERAQARKAPIQGLADRVAGRFTLVVLLLALATLLFWWLWGCRHWPEVLTMGAAVGHGAHGHGALAHGGGAAGTPFSLGLQLAIAVLVVACPCALGLATPTAITVGSGLAARSGLLFRGGDAIETASRLEAVLFDKTGTLTIGRPLVTAVRVLGADPGSPAEAAAAAGLVQLAASLEQHSRHPLAHAVLQEAQCRGLPLLAVSEARTLPGDGVQGLVEGSGLVRVGRLEWLTRLGVGAEPAATALQQELEADGATLLAVAAEARLLGLLAVADRPRADAAATVSHLRRLGLRLGLLSGDRRASVEDLGRRLGLRPEELAWELRPEQKLERLLLAHGRGAVAMVGDGINDAPALAAADLGIAVGTGTQIAQESAALVVMGEGLDGIVRALEIARRTMAKVRQNLAWAFGYNLVVLPIAAGALLPGFGLSLSPELAALLMAFSSITVVGNALLLQGLPTDPAP</sequence>
<dbReference type="Gene3D" id="2.70.150.10">
    <property type="entry name" value="Calcium-transporting ATPase, cytoplasmic transduction domain A"/>
    <property type="match status" value="1"/>
</dbReference>
<keyword evidence="9 10" id="KW-0472">Membrane</keyword>
<dbReference type="CDD" id="cd00371">
    <property type="entry name" value="HMA"/>
    <property type="match status" value="1"/>
</dbReference>
<dbReference type="NCBIfam" id="TIGR01525">
    <property type="entry name" value="ATPase-IB_hvy"/>
    <property type="match status" value="1"/>
</dbReference>
<dbReference type="Gene3D" id="3.40.50.1000">
    <property type="entry name" value="HAD superfamily/HAD-like"/>
    <property type="match status" value="1"/>
</dbReference>